<organism evidence="1 2">
    <name type="scientific">Cinchona calisaya</name>
    <dbReference type="NCBI Taxonomy" id="153742"/>
    <lineage>
        <taxon>Eukaryota</taxon>
        <taxon>Viridiplantae</taxon>
        <taxon>Streptophyta</taxon>
        <taxon>Embryophyta</taxon>
        <taxon>Tracheophyta</taxon>
        <taxon>Spermatophyta</taxon>
        <taxon>Magnoliopsida</taxon>
        <taxon>eudicotyledons</taxon>
        <taxon>Gunneridae</taxon>
        <taxon>Pentapetalae</taxon>
        <taxon>asterids</taxon>
        <taxon>lamiids</taxon>
        <taxon>Gentianales</taxon>
        <taxon>Rubiaceae</taxon>
        <taxon>Cinchonoideae</taxon>
        <taxon>Cinchoneae</taxon>
        <taxon>Cinchona</taxon>
    </lineage>
</organism>
<comment type="caution">
    <text evidence="1">The sequence shown here is derived from an EMBL/GenBank/DDBJ whole genome shotgun (WGS) entry which is preliminary data.</text>
</comment>
<proteinExistence type="predicted"/>
<gene>
    <name evidence="1" type="ORF">ACH5RR_036103</name>
</gene>
<dbReference type="Proteomes" id="UP001630127">
    <property type="component" value="Unassembled WGS sequence"/>
</dbReference>
<reference evidence="1 2" key="1">
    <citation type="submission" date="2024-11" db="EMBL/GenBank/DDBJ databases">
        <title>A near-complete genome assembly of Cinchona calisaya.</title>
        <authorList>
            <person name="Lian D.C."/>
            <person name="Zhao X.W."/>
            <person name="Wei L."/>
        </authorList>
    </citation>
    <scope>NUCLEOTIDE SEQUENCE [LARGE SCALE GENOMIC DNA]</scope>
    <source>
        <tissue evidence="1">Nenye</tissue>
    </source>
</reference>
<dbReference type="EMBL" id="JBJUIK010000015">
    <property type="protein sequence ID" value="KAL3501654.1"/>
    <property type="molecule type" value="Genomic_DNA"/>
</dbReference>
<accession>A0ABD2Y5T5</accession>
<keyword evidence="2" id="KW-1185">Reference proteome</keyword>
<sequence>MHDAVRNFRMKNSSIWPDQGPSIPSHLAEEPQFAALQRGHKSFDLHIALEHASPGLAIQDTSPTEKPRAKRRKMRRQFYDENTILTHTSRKKALEDPNDFLLSADEDSIYKKEVISLKPHFLSSEEPHLVASKGHPHPRVIQSPTHGGHGEMEIEHFCDYEGPTGSNPVFEVLPSLNGFLPLLMMSMTSLIRKDESVPATINDFCRLLTNIVLFTSEIISKNAQNASGYSGVKGLQLLSMFPGSLTLLLAALFENILLKLVSAITSGFNNTFLREMVLKALVEIGLFINKNQESDKAASFERIVIEKIVYLMSYDYPAMPLLKIHADYEIGITSESNKLRIIRKNKKRLMYSLSCQNINLQL</sequence>
<evidence type="ECO:0000313" key="2">
    <source>
        <dbReference type="Proteomes" id="UP001630127"/>
    </source>
</evidence>
<dbReference type="AlphaFoldDB" id="A0ABD2Y5T5"/>
<protein>
    <submittedName>
        <fullName evidence="1">Uncharacterized protein</fullName>
    </submittedName>
</protein>
<name>A0ABD2Y5T5_9GENT</name>
<evidence type="ECO:0000313" key="1">
    <source>
        <dbReference type="EMBL" id="KAL3501654.1"/>
    </source>
</evidence>